<evidence type="ECO:0000256" key="1">
    <source>
        <dbReference type="SAM" id="MobiDB-lite"/>
    </source>
</evidence>
<name>A0A8V5FI79_MELUD</name>
<organism evidence="2 3">
    <name type="scientific">Melopsittacus undulatus</name>
    <name type="common">Budgerigar</name>
    <name type="synonym">Psittacus undulatus</name>
    <dbReference type="NCBI Taxonomy" id="13146"/>
    <lineage>
        <taxon>Eukaryota</taxon>
        <taxon>Metazoa</taxon>
        <taxon>Chordata</taxon>
        <taxon>Craniata</taxon>
        <taxon>Vertebrata</taxon>
        <taxon>Euteleostomi</taxon>
        <taxon>Archelosauria</taxon>
        <taxon>Archosauria</taxon>
        <taxon>Dinosauria</taxon>
        <taxon>Saurischia</taxon>
        <taxon>Theropoda</taxon>
        <taxon>Coelurosauria</taxon>
        <taxon>Aves</taxon>
        <taxon>Neognathae</taxon>
        <taxon>Neoaves</taxon>
        <taxon>Telluraves</taxon>
        <taxon>Australaves</taxon>
        <taxon>Psittaciformes</taxon>
        <taxon>Psittaculidae</taxon>
        <taxon>Melopsittacus</taxon>
    </lineage>
</organism>
<feature type="region of interest" description="Disordered" evidence="1">
    <location>
        <begin position="1"/>
        <end position="102"/>
    </location>
</feature>
<protein>
    <submittedName>
        <fullName evidence="2">Uncharacterized protein</fullName>
    </submittedName>
</protein>
<dbReference type="Proteomes" id="UP000694405">
    <property type="component" value="Chromosome 4"/>
</dbReference>
<sequence>TPAPRRQRPPARTHLGTPQHPAPSSTTHHPAPSSTPQHPAPSSTPQHPAPSSTPHHPAPSSTTHHPAPSSTRSTATNNTTLPHITMAPSLTMPSHHHQHHTRLSLLQNLAQLTVTQSLNPYGGKASPVILRFGQY</sequence>
<reference evidence="2" key="2">
    <citation type="submission" date="2025-08" db="UniProtKB">
        <authorList>
            <consortium name="Ensembl"/>
        </authorList>
    </citation>
    <scope>IDENTIFICATION</scope>
</reference>
<reference evidence="2" key="3">
    <citation type="submission" date="2025-09" db="UniProtKB">
        <authorList>
            <consortium name="Ensembl"/>
        </authorList>
    </citation>
    <scope>IDENTIFICATION</scope>
</reference>
<dbReference type="Ensembl" id="ENSMUNT00000025938.1">
    <property type="protein sequence ID" value="ENSMUNP00000027215.1"/>
    <property type="gene ID" value="ENSMUNG00000017539.1"/>
</dbReference>
<evidence type="ECO:0000313" key="3">
    <source>
        <dbReference type="Proteomes" id="UP000694405"/>
    </source>
</evidence>
<accession>A0A8V5FI79</accession>
<feature type="compositionally biased region" description="Basic residues" evidence="1">
    <location>
        <begin position="1"/>
        <end position="11"/>
    </location>
</feature>
<dbReference type="AlphaFoldDB" id="A0A8V5FI79"/>
<feature type="compositionally biased region" description="Low complexity" evidence="1">
    <location>
        <begin position="17"/>
        <end position="80"/>
    </location>
</feature>
<keyword evidence="3" id="KW-1185">Reference proteome</keyword>
<reference evidence="2" key="1">
    <citation type="submission" date="2020-03" db="EMBL/GenBank/DDBJ databases">
        <title>Melopsittacus undulatus (budgerigar) genome, bMelUnd1, maternal haplotype with Z.</title>
        <authorList>
            <person name="Gedman G."/>
            <person name="Mountcastle J."/>
            <person name="Haase B."/>
            <person name="Formenti G."/>
            <person name="Wright T."/>
            <person name="Apodaca J."/>
            <person name="Pelan S."/>
            <person name="Chow W."/>
            <person name="Rhie A."/>
            <person name="Howe K."/>
            <person name="Fedrigo O."/>
            <person name="Jarvis E.D."/>
        </authorList>
    </citation>
    <scope>NUCLEOTIDE SEQUENCE [LARGE SCALE GENOMIC DNA]</scope>
</reference>
<evidence type="ECO:0000313" key="2">
    <source>
        <dbReference type="Ensembl" id="ENSMUNP00000027215.1"/>
    </source>
</evidence>
<proteinExistence type="predicted"/>